<protein>
    <submittedName>
        <fullName evidence="2">Uncharacterized protein</fullName>
    </submittedName>
</protein>
<keyword evidence="3" id="KW-1185">Reference proteome</keyword>
<evidence type="ECO:0000313" key="2">
    <source>
        <dbReference type="EMBL" id="KAK7464925.1"/>
    </source>
</evidence>
<accession>A0ABR1JU12</accession>
<organism evidence="2 3">
    <name type="scientific">Marasmiellus scandens</name>
    <dbReference type="NCBI Taxonomy" id="2682957"/>
    <lineage>
        <taxon>Eukaryota</taxon>
        <taxon>Fungi</taxon>
        <taxon>Dikarya</taxon>
        <taxon>Basidiomycota</taxon>
        <taxon>Agaricomycotina</taxon>
        <taxon>Agaricomycetes</taxon>
        <taxon>Agaricomycetidae</taxon>
        <taxon>Agaricales</taxon>
        <taxon>Marasmiineae</taxon>
        <taxon>Omphalotaceae</taxon>
        <taxon>Marasmiellus</taxon>
    </lineage>
</organism>
<evidence type="ECO:0000313" key="3">
    <source>
        <dbReference type="Proteomes" id="UP001498398"/>
    </source>
</evidence>
<sequence length="345" mass="39785">MLVNSTWMVLHMRISSVDLHIPNLRYVWKIIHALKSSESRSTYHYLGLGCLGELLRRYCRSITFRRDSQNGPIDESVHVLMLFLSQKQTHALGNNVDKFPDVHLPALRRVSFELVDETLDRVFPPEFNLNTLKMNPTYTPILPSQMTTLEVFFYYSPNHTIWRDPEMREQILFDVESSGFPSSLPSVHTLRIFGGSAGALLRPAVKIQPGPVAVFYESDVSIEEAFDRLGRGMIMKLERLRKEREEERMREETLEKLLEDVEKEMRYLVSPKATDKEVLSALGLAGRDLGLTEMDEEINGTLVVLRRLLKEVLDYPRRDEVDSLAEVLAQKGRQAYTKTCRKVQT</sequence>
<comment type="caution">
    <text evidence="2">The sequence shown here is derived from an EMBL/GenBank/DDBJ whole genome shotgun (WGS) entry which is preliminary data.</text>
</comment>
<name>A0ABR1JU12_9AGAR</name>
<proteinExistence type="predicted"/>
<gene>
    <name evidence="2" type="ORF">VKT23_006133</name>
</gene>
<keyword evidence="1" id="KW-0175">Coiled coil</keyword>
<feature type="coiled-coil region" evidence="1">
    <location>
        <begin position="234"/>
        <end position="264"/>
    </location>
</feature>
<reference evidence="2 3" key="1">
    <citation type="submission" date="2024-01" db="EMBL/GenBank/DDBJ databases">
        <title>A draft genome for the cacao thread blight pathogen Marasmiellus scandens.</title>
        <authorList>
            <person name="Baruah I.K."/>
            <person name="Leung J."/>
            <person name="Bukari Y."/>
            <person name="Amoako-Attah I."/>
            <person name="Meinhardt L.W."/>
            <person name="Bailey B.A."/>
            <person name="Cohen S.P."/>
        </authorList>
    </citation>
    <scope>NUCLEOTIDE SEQUENCE [LARGE SCALE GENOMIC DNA]</scope>
    <source>
        <strain evidence="2 3">GH-19</strain>
    </source>
</reference>
<dbReference type="EMBL" id="JBANRG010000007">
    <property type="protein sequence ID" value="KAK7464925.1"/>
    <property type="molecule type" value="Genomic_DNA"/>
</dbReference>
<dbReference type="Proteomes" id="UP001498398">
    <property type="component" value="Unassembled WGS sequence"/>
</dbReference>
<evidence type="ECO:0000256" key="1">
    <source>
        <dbReference type="SAM" id="Coils"/>
    </source>
</evidence>